<proteinExistence type="predicted"/>
<dbReference type="Proteomes" id="UP001301388">
    <property type="component" value="Unassembled WGS sequence"/>
</dbReference>
<dbReference type="EMBL" id="JAYGIE010000004">
    <property type="protein sequence ID" value="MEA5476372.1"/>
    <property type="molecule type" value="Genomic_DNA"/>
</dbReference>
<evidence type="ECO:0000313" key="2">
    <source>
        <dbReference type="Proteomes" id="UP001301388"/>
    </source>
</evidence>
<dbReference type="RefSeq" id="WP_323259412.1">
    <property type="nucleotide sequence ID" value="NZ_JAYGIE010000004.1"/>
</dbReference>
<comment type="caution">
    <text evidence="1">The sequence shown here is derived from an EMBL/GenBank/DDBJ whole genome shotgun (WGS) entry which is preliminary data.</text>
</comment>
<evidence type="ECO:0008006" key="3">
    <source>
        <dbReference type="Google" id="ProtNLM"/>
    </source>
</evidence>
<keyword evidence="2" id="KW-1185">Reference proteome</keyword>
<gene>
    <name evidence="1" type="ORF">VB774_01955</name>
</gene>
<reference evidence="1 2" key="1">
    <citation type="submission" date="2023-12" db="EMBL/GenBank/DDBJ databases">
        <title>Baltic Sea Cyanobacteria.</title>
        <authorList>
            <person name="Delbaje E."/>
            <person name="Fewer D.P."/>
            <person name="Shishido T.K."/>
        </authorList>
    </citation>
    <scope>NUCLEOTIDE SEQUENCE [LARGE SCALE GENOMIC DNA]</scope>
    <source>
        <strain evidence="1 2">UHCC 0370</strain>
    </source>
</reference>
<name>A0ABU5TDP3_9CYAN</name>
<protein>
    <recommendedName>
        <fullName evidence="3">Holin</fullName>
    </recommendedName>
</protein>
<evidence type="ECO:0000313" key="1">
    <source>
        <dbReference type="EMBL" id="MEA5476372.1"/>
    </source>
</evidence>
<accession>A0ABU5TDP3</accession>
<organism evidence="1 2">
    <name type="scientific">Pseudanabaena galeata UHCC 0370</name>
    <dbReference type="NCBI Taxonomy" id="3110310"/>
    <lineage>
        <taxon>Bacteria</taxon>
        <taxon>Bacillati</taxon>
        <taxon>Cyanobacteriota</taxon>
        <taxon>Cyanophyceae</taxon>
        <taxon>Pseudanabaenales</taxon>
        <taxon>Pseudanabaenaceae</taxon>
        <taxon>Pseudanabaena</taxon>
    </lineage>
</organism>
<sequence length="50" mass="5416">MMRFTENAAGSGSSIAQSLKWLSFGSGEQYGVITLICIAFVADSFLKRIL</sequence>